<dbReference type="RefSeq" id="WP_005405036.1">
    <property type="nucleotide sequence ID" value="NZ_ACVR01000029.1"/>
</dbReference>
<evidence type="ECO:0000313" key="1">
    <source>
        <dbReference type="EMBL" id="EET82831.1"/>
    </source>
</evidence>
<protein>
    <submittedName>
        <fullName evidence="1">Uncharacterized protein</fullName>
    </submittedName>
</protein>
<name>A0ABP2GPU9_ACIRA</name>
<dbReference type="EMBL" id="ACVR01000029">
    <property type="protein sequence ID" value="EET82831.1"/>
    <property type="molecule type" value="Genomic_DNA"/>
</dbReference>
<gene>
    <name evidence="1" type="ORF">ACIRA0001_1625</name>
</gene>
<keyword evidence="2" id="KW-1185">Reference proteome</keyword>
<sequence>MTALKKHEDNIVQFSKGKKMADKFEKGYVMSSRLYRYEVRPFLSDAAKNVYAELEDRINGFKDKITDHVSYSQLQGGKLEGSKKLSAMTIRKGLKELLDLGVITLVSENSRKGNEYQINEVSLVDHYKKCSTTTENVALQNMECSTTESVVLGTTKTVDTIELTYRTLSIELLIKSLRSKKPLEANFYNFPFFVKQEKAKAEAERKDKARKLSYDEVIKLTSERFSLLCDFSLWEQYVSSRSQTAKTKLTKNALNAIYKDFQKWGFDGSNESLKTSITGNYQGLFAPKQQFTPGQQNKPSRWDEIQQLIAQEEQGNDSYGF</sequence>
<reference evidence="1 2" key="1">
    <citation type="submission" date="2009-07" db="EMBL/GenBank/DDBJ databases">
        <authorList>
            <person name="Madupu R."/>
            <person name="Durkin A.S."/>
            <person name="Torralba M."/>
            <person name="Methe B."/>
            <person name="Sutton G.G."/>
            <person name="Strausberg R.L."/>
            <person name="Nelson K.E."/>
        </authorList>
    </citation>
    <scope>NUCLEOTIDE SEQUENCE [LARGE SCALE GENOMIC DNA]</scope>
    <source>
        <strain evidence="1 2">SK82</strain>
    </source>
</reference>
<dbReference type="Proteomes" id="UP000018419">
    <property type="component" value="Unassembled WGS sequence"/>
</dbReference>
<comment type="caution">
    <text evidence="1">The sequence shown here is derived from an EMBL/GenBank/DDBJ whole genome shotgun (WGS) entry which is preliminary data.</text>
</comment>
<organism evidence="1 2">
    <name type="scientific">Acinetobacter radioresistens SK82</name>
    <dbReference type="NCBI Taxonomy" id="596318"/>
    <lineage>
        <taxon>Bacteria</taxon>
        <taxon>Pseudomonadati</taxon>
        <taxon>Pseudomonadota</taxon>
        <taxon>Gammaproteobacteria</taxon>
        <taxon>Moraxellales</taxon>
        <taxon>Moraxellaceae</taxon>
        <taxon>Acinetobacter</taxon>
    </lineage>
</organism>
<accession>A0ABP2GPU9</accession>
<proteinExistence type="predicted"/>
<evidence type="ECO:0000313" key="2">
    <source>
        <dbReference type="Proteomes" id="UP000018419"/>
    </source>
</evidence>